<reference evidence="1 2" key="1">
    <citation type="submission" date="2018-10" db="EMBL/GenBank/DDBJ databases">
        <title>Sequencing the genomes of 1000 actinobacteria strains.</title>
        <authorList>
            <person name="Klenk H.-P."/>
        </authorList>
    </citation>
    <scope>NUCLEOTIDE SEQUENCE [LARGE SCALE GENOMIC DNA]</scope>
    <source>
        <strain evidence="1 2">DSM 45175</strain>
    </source>
</reference>
<proteinExistence type="predicted"/>
<gene>
    <name evidence="1" type="ORF">BDK92_1823</name>
</gene>
<dbReference type="RefSeq" id="WP_121156304.1">
    <property type="nucleotide sequence ID" value="NZ_RBKT01000001.1"/>
</dbReference>
<sequence length="176" mass="19712">MPDEQVLSESTYHAVINAPMERVDIAEWLFNLPDAEYQRCAPPDHIAAGYTTTDDGRPMSINVEQIGDGLLVQHYVGEIVGPHHCRMVSLSDVYTEQGRTKVKVVWDLSVKPIDEGRCEYTNSVVALTTDEFLDFIDLHSITLQQAAAARQVASADHNSRETPLYAQSIERRALKE</sequence>
<dbReference type="OrthoDB" id="7554712at2"/>
<name>A0A495JGN4_9ACTN</name>
<dbReference type="EMBL" id="RBKT01000001">
    <property type="protein sequence ID" value="RKR87544.1"/>
    <property type="molecule type" value="Genomic_DNA"/>
</dbReference>
<evidence type="ECO:0000313" key="2">
    <source>
        <dbReference type="Proteomes" id="UP000277671"/>
    </source>
</evidence>
<dbReference type="Proteomes" id="UP000277671">
    <property type="component" value="Unassembled WGS sequence"/>
</dbReference>
<comment type="caution">
    <text evidence="1">The sequence shown here is derived from an EMBL/GenBank/DDBJ whole genome shotgun (WGS) entry which is preliminary data.</text>
</comment>
<accession>A0A495JGN4</accession>
<dbReference type="AlphaFoldDB" id="A0A495JGN4"/>
<keyword evidence="2" id="KW-1185">Reference proteome</keyword>
<evidence type="ECO:0000313" key="1">
    <source>
        <dbReference type="EMBL" id="RKR87544.1"/>
    </source>
</evidence>
<evidence type="ECO:0008006" key="3">
    <source>
        <dbReference type="Google" id="ProtNLM"/>
    </source>
</evidence>
<protein>
    <recommendedName>
        <fullName evidence="3">Polyketide cyclase/dehydrase/lipid transport protein</fullName>
    </recommendedName>
</protein>
<organism evidence="1 2">
    <name type="scientific">Micromonospora pisi</name>
    <dbReference type="NCBI Taxonomy" id="589240"/>
    <lineage>
        <taxon>Bacteria</taxon>
        <taxon>Bacillati</taxon>
        <taxon>Actinomycetota</taxon>
        <taxon>Actinomycetes</taxon>
        <taxon>Micromonosporales</taxon>
        <taxon>Micromonosporaceae</taxon>
        <taxon>Micromonospora</taxon>
    </lineage>
</organism>